<dbReference type="EMBL" id="JACONZ010000001">
    <property type="protein sequence ID" value="MBC5580864.1"/>
    <property type="molecule type" value="Genomic_DNA"/>
</dbReference>
<name>A0A923I6R8_9FIRM</name>
<protein>
    <submittedName>
        <fullName evidence="1">Uncharacterized protein</fullName>
    </submittedName>
</protein>
<keyword evidence="2" id="KW-1185">Reference proteome</keyword>
<evidence type="ECO:0000313" key="1">
    <source>
        <dbReference type="EMBL" id="MBC5580864.1"/>
    </source>
</evidence>
<reference evidence="1" key="1">
    <citation type="submission" date="2020-08" db="EMBL/GenBank/DDBJ databases">
        <title>Genome public.</title>
        <authorList>
            <person name="Liu C."/>
            <person name="Sun Q."/>
        </authorList>
    </citation>
    <scope>NUCLEOTIDE SEQUENCE</scope>
    <source>
        <strain evidence="1">BX8</strain>
    </source>
</reference>
<gene>
    <name evidence="1" type="ORF">H8S23_05050</name>
</gene>
<organism evidence="1 2">
    <name type="scientific">Anaerofilum hominis</name>
    <dbReference type="NCBI Taxonomy" id="2763016"/>
    <lineage>
        <taxon>Bacteria</taxon>
        <taxon>Bacillati</taxon>
        <taxon>Bacillota</taxon>
        <taxon>Clostridia</taxon>
        <taxon>Eubacteriales</taxon>
        <taxon>Oscillospiraceae</taxon>
        <taxon>Anaerofilum</taxon>
    </lineage>
</organism>
<dbReference type="RefSeq" id="WP_186887186.1">
    <property type="nucleotide sequence ID" value="NZ_JACONZ010000001.1"/>
</dbReference>
<sequence>MIGLGLAAIKDGLAFSGAPDAEKVCCGFVRIPHLDLLLQIEKPPLLCGGLFWRRRRDFLALHFVALGRAAQQSAGLLLARSRFACGSRSGCGFVRIPHLDLLLQIEKPPLLCGGLFWRRRRDFLALHFVALGRAAQQSAGLLLARSRFACGSRSGCGFVRIPHLDLLLQIEKPPLLCGGLFWRRRRDFLALHFVALGRRARQSTGLPL</sequence>
<evidence type="ECO:0000313" key="2">
    <source>
        <dbReference type="Proteomes" id="UP000659630"/>
    </source>
</evidence>
<comment type="caution">
    <text evidence="1">The sequence shown here is derived from an EMBL/GenBank/DDBJ whole genome shotgun (WGS) entry which is preliminary data.</text>
</comment>
<dbReference type="AlphaFoldDB" id="A0A923I6R8"/>
<accession>A0A923I6R8</accession>
<dbReference type="Proteomes" id="UP000659630">
    <property type="component" value="Unassembled WGS sequence"/>
</dbReference>
<proteinExistence type="predicted"/>